<dbReference type="SUPFAM" id="SSF50685">
    <property type="entry name" value="Barwin-like endoglucanases"/>
    <property type="match status" value="1"/>
</dbReference>
<dbReference type="RefSeq" id="WP_105960278.1">
    <property type="nucleotide sequence ID" value="NZ_PVNS01000017.1"/>
</dbReference>
<dbReference type="Pfam" id="PF03990">
    <property type="entry name" value="DUF348"/>
    <property type="match status" value="3"/>
</dbReference>
<dbReference type="InterPro" id="IPR007137">
    <property type="entry name" value="DUF348"/>
</dbReference>
<evidence type="ECO:0000259" key="3">
    <source>
        <dbReference type="PROSITE" id="PS51109"/>
    </source>
</evidence>
<dbReference type="InterPro" id="IPR036908">
    <property type="entry name" value="RlpA-like_sf"/>
</dbReference>
<dbReference type="InterPro" id="IPR059180">
    <property type="entry name" value="3D_YorM"/>
</dbReference>
<dbReference type="SMART" id="SM01208">
    <property type="entry name" value="G5"/>
    <property type="match status" value="1"/>
</dbReference>
<dbReference type="Gene3D" id="2.20.230.10">
    <property type="entry name" value="Resuscitation-promoting factor rpfb"/>
    <property type="match status" value="1"/>
</dbReference>
<dbReference type="InterPro" id="IPR010611">
    <property type="entry name" value="3D_dom"/>
</dbReference>
<evidence type="ECO:0000256" key="2">
    <source>
        <dbReference type="SAM" id="MobiDB-lite"/>
    </source>
</evidence>
<keyword evidence="1" id="KW-0732">Signal</keyword>
<name>A0A2P6MDN3_ALKUR</name>
<dbReference type="Proteomes" id="UP000243650">
    <property type="component" value="Unassembled WGS sequence"/>
</dbReference>
<feature type="domain" description="G5" evidence="3">
    <location>
        <begin position="208"/>
        <end position="288"/>
    </location>
</feature>
<dbReference type="CDD" id="cd14667">
    <property type="entry name" value="3D_containing_proteins"/>
    <property type="match status" value="1"/>
</dbReference>
<feature type="region of interest" description="Disordered" evidence="2">
    <location>
        <begin position="262"/>
        <end position="327"/>
    </location>
</feature>
<dbReference type="Pfam" id="PF06725">
    <property type="entry name" value="3D"/>
    <property type="match status" value="1"/>
</dbReference>
<dbReference type="EMBL" id="PVNS01000017">
    <property type="protein sequence ID" value="PRO64386.1"/>
    <property type="molecule type" value="Genomic_DNA"/>
</dbReference>
<comment type="caution">
    <text evidence="4">The sequence shown here is derived from an EMBL/GenBank/DDBJ whole genome shotgun (WGS) entry which is preliminary data.</text>
</comment>
<keyword evidence="5" id="KW-1185">Reference proteome</keyword>
<feature type="compositionally biased region" description="Low complexity" evidence="2">
    <location>
        <begin position="296"/>
        <end position="327"/>
    </location>
</feature>
<dbReference type="AlphaFoldDB" id="A0A2P6MDN3"/>
<dbReference type="GO" id="GO:0009254">
    <property type="term" value="P:peptidoglycan turnover"/>
    <property type="evidence" value="ECO:0007669"/>
    <property type="project" value="InterPro"/>
</dbReference>
<dbReference type="InterPro" id="IPR051933">
    <property type="entry name" value="Resuscitation_pf_RpfB"/>
</dbReference>
<feature type="region of interest" description="Disordered" evidence="2">
    <location>
        <begin position="225"/>
        <end position="247"/>
    </location>
</feature>
<sequence length="421" mass="45539">MMEGLRRFLQAFNAKKAALSALSVLLTAGVLGFVFYEVSKYEVTVYAQEKEVTVSTHAETVGDVLDEQDIDVSEHDVVEPSLDTPVEENLSIDYIPARQVTLMVNGENQLHWTTEETVEGVLEEVNVEIGNRDELEPDPDAPVEDGLEIEFEEAFPVTVYGQNSERDVWVTETDVQSVLHHAGISLNKSDRVEPEREEVLTEESEIHITRVQTVTETETESIPYETVSTEDGSLQKGKERVEQKGKEGTLEKKYEVVLENGEEVSRELTEETTVENSRDHLVAVGTKEPEPEPEPSSETATAASSSGSAGSNESSSADNSTSNSGGSWKTMSATAYTANCTGCSGVTATGVNLKANPGARVIAVDPGVIPLGSRVEVKGYGTYTAADTGGAINGNKIDIFMPGKGEAQSFGRRSVQVRILD</sequence>
<dbReference type="OrthoDB" id="9798935at2"/>
<protein>
    <recommendedName>
        <fullName evidence="3">G5 domain-containing protein</fullName>
    </recommendedName>
</protein>
<evidence type="ECO:0000256" key="1">
    <source>
        <dbReference type="ARBA" id="ARBA00022729"/>
    </source>
</evidence>
<reference evidence="4 5" key="1">
    <citation type="submission" date="2018-03" db="EMBL/GenBank/DDBJ databases">
        <title>Bacillus urumqiensis sp. nov., a moderately haloalkaliphilic bacterium isolated from a salt lake.</title>
        <authorList>
            <person name="Zhao B."/>
            <person name="Liao Z."/>
        </authorList>
    </citation>
    <scope>NUCLEOTIDE SEQUENCE [LARGE SCALE GENOMIC DNA]</scope>
    <source>
        <strain evidence="4 5">BZ-SZ-XJ18</strain>
    </source>
</reference>
<dbReference type="PANTHER" id="PTHR39160">
    <property type="entry name" value="CELL WALL-BINDING PROTEIN YOCH"/>
    <property type="match status" value="1"/>
</dbReference>
<proteinExistence type="predicted"/>
<dbReference type="Pfam" id="PF07501">
    <property type="entry name" value="G5"/>
    <property type="match status" value="1"/>
</dbReference>
<accession>A0A2P6MDN3</accession>
<organism evidence="4 5">
    <name type="scientific">Alkalicoccus urumqiensis</name>
    <name type="common">Bacillus urumqiensis</name>
    <dbReference type="NCBI Taxonomy" id="1548213"/>
    <lineage>
        <taxon>Bacteria</taxon>
        <taxon>Bacillati</taxon>
        <taxon>Bacillota</taxon>
        <taxon>Bacilli</taxon>
        <taxon>Bacillales</taxon>
        <taxon>Bacillaceae</taxon>
        <taxon>Alkalicoccus</taxon>
    </lineage>
</organism>
<dbReference type="PANTHER" id="PTHR39160:SF4">
    <property type="entry name" value="RESUSCITATION-PROMOTING FACTOR RPFB"/>
    <property type="match status" value="1"/>
</dbReference>
<dbReference type="InterPro" id="IPR011098">
    <property type="entry name" value="G5_dom"/>
</dbReference>
<dbReference type="PROSITE" id="PS51109">
    <property type="entry name" value="G5"/>
    <property type="match status" value="1"/>
</dbReference>
<gene>
    <name evidence="4" type="ORF">C6I21_14920</name>
</gene>
<evidence type="ECO:0000313" key="5">
    <source>
        <dbReference type="Proteomes" id="UP000243650"/>
    </source>
</evidence>
<dbReference type="GO" id="GO:0019867">
    <property type="term" value="C:outer membrane"/>
    <property type="evidence" value="ECO:0007669"/>
    <property type="project" value="InterPro"/>
</dbReference>
<feature type="compositionally biased region" description="Basic and acidic residues" evidence="2">
    <location>
        <begin position="236"/>
        <end position="247"/>
    </location>
</feature>
<evidence type="ECO:0000313" key="4">
    <source>
        <dbReference type="EMBL" id="PRO64386.1"/>
    </source>
</evidence>
<dbReference type="Gene3D" id="2.40.40.10">
    <property type="entry name" value="RlpA-like domain"/>
    <property type="match status" value="1"/>
</dbReference>
<dbReference type="GO" id="GO:0004553">
    <property type="term" value="F:hydrolase activity, hydrolyzing O-glycosyl compounds"/>
    <property type="evidence" value="ECO:0007669"/>
    <property type="project" value="InterPro"/>
</dbReference>